<reference evidence="1 2" key="1">
    <citation type="submission" date="2019-09" db="EMBL/GenBank/DDBJ databases">
        <title>Whole genome sequence of Photorhabdus heterorhabditis strain ETL (Enterobacteriales: Enterobacteriaceae) a bacterial symbiont of Heterorhabditis zealandica strain ETL (Rhabditida: Heterorhabditidae).</title>
        <authorList>
            <person name="Lulamba T.E."/>
            <person name="Serepa-Dlamini M.H."/>
        </authorList>
    </citation>
    <scope>NUCLEOTIDE SEQUENCE [LARGE SCALE GENOMIC DNA]</scope>
    <source>
        <strain evidence="1 2">ETL</strain>
    </source>
</reference>
<dbReference type="EMBL" id="VTUW01000027">
    <property type="protein sequence ID" value="KAA1186376.1"/>
    <property type="molecule type" value="Genomic_DNA"/>
</dbReference>
<dbReference type="OrthoDB" id="8526848at2"/>
<dbReference type="Proteomes" id="UP000322184">
    <property type="component" value="Unassembled WGS sequence"/>
</dbReference>
<evidence type="ECO:0000313" key="1">
    <source>
        <dbReference type="EMBL" id="KAA1186376.1"/>
    </source>
</evidence>
<evidence type="ECO:0008006" key="3">
    <source>
        <dbReference type="Google" id="ProtNLM"/>
    </source>
</evidence>
<name>A0A5B0WHT4_9GAMM</name>
<proteinExistence type="predicted"/>
<sequence>MTVNIDTKIRHVTPIGKNIFSELGFDAQEAQQLNTNSLYEIANTLAIKEKLIGEITLDRKQKTEQLL</sequence>
<dbReference type="RefSeq" id="WP_054476214.1">
    <property type="nucleotide sequence ID" value="NZ_CAWMRL010000005.1"/>
</dbReference>
<evidence type="ECO:0000313" key="2">
    <source>
        <dbReference type="Proteomes" id="UP000322184"/>
    </source>
</evidence>
<gene>
    <name evidence="1" type="ORF">F0L16_14230</name>
</gene>
<accession>A0A5B0WHT4</accession>
<dbReference type="AlphaFoldDB" id="A0A5B0WHT4"/>
<protein>
    <recommendedName>
        <fullName evidence="3">XRE family transcriptional regulator</fullName>
    </recommendedName>
</protein>
<comment type="caution">
    <text evidence="1">The sequence shown here is derived from an EMBL/GenBank/DDBJ whole genome shotgun (WGS) entry which is preliminary data.</text>
</comment>
<organism evidence="1 2">
    <name type="scientific">Photorhabdus heterorhabditis</name>
    <dbReference type="NCBI Taxonomy" id="880156"/>
    <lineage>
        <taxon>Bacteria</taxon>
        <taxon>Pseudomonadati</taxon>
        <taxon>Pseudomonadota</taxon>
        <taxon>Gammaproteobacteria</taxon>
        <taxon>Enterobacterales</taxon>
        <taxon>Morganellaceae</taxon>
        <taxon>Photorhabdus</taxon>
    </lineage>
</organism>